<proteinExistence type="inferred from homology"/>
<name>A0A5R9IBP4_9GAMM</name>
<dbReference type="EMBL" id="VCBC01000021">
    <property type="protein sequence ID" value="TLU61021.1"/>
    <property type="molecule type" value="Genomic_DNA"/>
</dbReference>
<dbReference type="InterPro" id="IPR002347">
    <property type="entry name" value="SDR_fam"/>
</dbReference>
<accession>A0A5R9IBP4</accession>
<evidence type="ECO:0000256" key="2">
    <source>
        <dbReference type="ARBA" id="ARBA00023002"/>
    </source>
</evidence>
<dbReference type="RefSeq" id="WP_138321527.1">
    <property type="nucleotide sequence ID" value="NZ_VCBC01000021.1"/>
</dbReference>
<gene>
    <name evidence="4" type="ORF">FE810_16055</name>
</gene>
<keyword evidence="5" id="KW-1185">Reference proteome</keyword>
<dbReference type="InterPro" id="IPR036291">
    <property type="entry name" value="NAD(P)-bd_dom_sf"/>
</dbReference>
<dbReference type="PRINTS" id="PR00081">
    <property type="entry name" value="GDHRDH"/>
</dbReference>
<dbReference type="OrthoDB" id="109589at2"/>
<dbReference type="InterPro" id="IPR020904">
    <property type="entry name" value="Sc_DH/Rdtase_CS"/>
</dbReference>
<dbReference type="Pfam" id="PF00106">
    <property type="entry name" value="adh_short"/>
    <property type="match status" value="1"/>
</dbReference>
<evidence type="ECO:0000313" key="5">
    <source>
        <dbReference type="Proteomes" id="UP000307790"/>
    </source>
</evidence>
<dbReference type="GO" id="GO:0016491">
    <property type="term" value="F:oxidoreductase activity"/>
    <property type="evidence" value="ECO:0007669"/>
    <property type="project" value="UniProtKB-KW"/>
</dbReference>
<dbReference type="PANTHER" id="PTHR24320:SF148">
    <property type="entry name" value="NAD(P)-BINDING ROSSMANN-FOLD SUPERFAMILY PROTEIN"/>
    <property type="match status" value="1"/>
</dbReference>
<dbReference type="PANTHER" id="PTHR24320">
    <property type="entry name" value="RETINOL DEHYDROGENASE"/>
    <property type="match status" value="1"/>
</dbReference>
<comment type="similarity">
    <text evidence="1 3">Belongs to the short-chain dehydrogenases/reductases (SDR) family.</text>
</comment>
<dbReference type="Gene3D" id="3.40.50.720">
    <property type="entry name" value="NAD(P)-binding Rossmann-like Domain"/>
    <property type="match status" value="1"/>
</dbReference>
<protein>
    <submittedName>
        <fullName evidence="4">SDR family NAD(P)-dependent oxidoreductase</fullName>
    </submittedName>
</protein>
<evidence type="ECO:0000256" key="1">
    <source>
        <dbReference type="ARBA" id="ARBA00006484"/>
    </source>
</evidence>
<dbReference type="PRINTS" id="PR00080">
    <property type="entry name" value="SDRFAMILY"/>
</dbReference>
<evidence type="ECO:0000256" key="3">
    <source>
        <dbReference type="RuleBase" id="RU000363"/>
    </source>
</evidence>
<reference evidence="4 5" key="1">
    <citation type="submission" date="2019-05" db="EMBL/GenBank/DDBJ databases">
        <title>Genome sequences of Thalassotalea litorea 1K03283.</title>
        <authorList>
            <person name="Zhang D."/>
        </authorList>
    </citation>
    <scope>NUCLEOTIDE SEQUENCE [LARGE SCALE GENOMIC DNA]</scope>
    <source>
        <strain evidence="4 5">MCCC 1K03283</strain>
    </source>
</reference>
<evidence type="ECO:0000313" key="4">
    <source>
        <dbReference type="EMBL" id="TLU61021.1"/>
    </source>
</evidence>
<dbReference type="PROSITE" id="PS00061">
    <property type="entry name" value="ADH_SHORT"/>
    <property type="match status" value="1"/>
</dbReference>
<dbReference type="Proteomes" id="UP000307790">
    <property type="component" value="Unassembled WGS sequence"/>
</dbReference>
<comment type="caution">
    <text evidence="4">The sequence shown here is derived from an EMBL/GenBank/DDBJ whole genome shotgun (WGS) entry which is preliminary data.</text>
</comment>
<keyword evidence="2" id="KW-0560">Oxidoreductase</keyword>
<dbReference type="AlphaFoldDB" id="A0A5R9IBP4"/>
<organism evidence="4 5">
    <name type="scientific">Thalassotalea litorea</name>
    <dbReference type="NCBI Taxonomy" id="2020715"/>
    <lineage>
        <taxon>Bacteria</taxon>
        <taxon>Pseudomonadati</taxon>
        <taxon>Pseudomonadota</taxon>
        <taxon>Gammaproteobacteria</taxon>
        <taxon>Alteromonadales</taxon>
        <taxon>Colwelliaceae</taxon>
        <taxon>Thalassotalea</taxon>
    </lineage>
</organism>
<sequence length="268" mass="28662">MKKVILLTGATDGIGLQTAQKLASDGHHLLLHGRNEAKLAHIISELKAEYPIADVEAYVADLSSFRDVTELADNIAEHHQHLDVIINNAGVFKVPQSITADDLDVRFVVNTLAPYVLTKALLSRMDNRGRVVNLSSAAQTSVDLQALQGKKALDDNGAYAQSKLAITMWSKHLADQLRDAGPAIIAVNPASFLGSKMVKEAYGVAGGDLSIGADILCRAALSDEFNDASGKYFDNDSGQFAKPHSDAQNAEKNAALVAAMDDILVQFV</sequence>
<dbReference type="SUPFAM" id="SSF51735">
    <property type="entry name" value="NAD(P)-binding Rossmann-fold domains"/>
    <property type="match status" value="1"/>
</dbReference>